<dbReference type="GO" id="GO:0016747">
    <property type="term" value="F:acyltransferase activity, transferring groups other than amino-acyl groups"/>
    <property type="evidence" value="ECO:0007669"/>
    <property type="project" value="InterPro"/>
</dbReference>
<dbReference type="EMBL" id="VOPL01000001">
    <property type="protein sequence ID" value="TXB71056.1"/>
    <property type="molecule type" value="Genomic_DNA"/>
</dbReference>
<evidence type="ECO:0000313" key="2">
    <source>
        <dbReference type="EMBL" id="TXB71056.1"/>
    </source>
</evidence>
<organism evidence="2 3">
    <name type="scientific">Paracoccus aurantiacus</name>
    <dbReference type="NCBI Taxonomy" id="2599412"/>
    <lineage>
        <taxon>Bacteria</taxon>
        <taxon>Pseudomonadati</taxon>
        <taxon>Pseudomonadota</taxon>
        <taxon>Alphaproteobacteria</taxon>
        <taxon>Rhodobacterales</taxon>
        <taxon>Paracoccaceae</taxon>
        <taxon>Paracoccus</taxon>
    </lineage>
</organism>
<proteinExistence type="predicted"/>
<dbReference type="Proteomes" id="UP000321562">
    <property type="component" value="Unassembled WGS sequence"/>
</dbReference>
<keyword evidence="3" id="KW-1185">Reference proteome</keyword>
<keyword evidence="2" id="KW-0808">Transferase</keyword>
<dbReference type="AlphaFoldDB" id="A0A5C6S9C3"/>
<dbReference type="InterPro" id="IPR051531">
    <property type="entry name" value="N-acetyltransferase"/>
</dbReference>
<dbReference type="PANTHER" id="PTHR43792">
    <property type="entry name" value="GNAT FAMILY, PUTATIVE (AFU_ORTHOLOGUE AFUA_3G00765)-RELATED-RELATED"/>
    <property type="match status" value="1"/>
</dbReference>
<protein>
    <submittedName>
        <fullName evidence="2">GNAT family N-acetyltransferase</fullName>
    </submittedName>
</protein>
<gene>
    <name evidence="2" type="ORF">FQV27_04200</name>
</gene>
<dbReference type="SUPFAM" id="SSF55729">
    <property type="entry name" value="Acyl-CoA N-acyltransferases (Nat)"/>
    <property type="match status" value="1"/>
</dbReference>
<evidence type="ECO:0000259" key="1">
    <source>
        <dbReference type="Pfam" id="PF13302"/>
    </source>
</evidence>
<name>A0A5C6S9C3_9RHOB</name>
<dbReference type="Gene3D" id="3.40.630.30">
    <property type="match status" value="1"/>
</dbReference>
<dbReference type="InterPro" id="IPR016181">
    <property type="entry name" value="Acyl_CoA_acyltransferase"/>
</dbReference>
<accession>A0A5C6S9C3</accession>
<dbReference type="Pfam" id="PF13302">
    <property type="entry name" value="Acetyltransf_3"/>
    <property type="match status" value="1"/>
</dbReference>
<reference evidence="2 3" key="1">
    <citation type="submission" date="2019-08" db="EMBL/GenBank/DDBJ databases">
        <authorList>
            <person name="Ye J."/>
        </authorList>
    </citation>
    <scope>NUCLEOTIDE SEQUENCE [LARGE SCALE GENOMIC DNA]</scope>
    <source>
        <strain evidence="2 3">TK008</strain>
    </source>
</reference>
<evidence type="ECO:0000313" key="3">
    <source>
        <dbReference type="Proteomes" id="UP000321562"/>
    </source>
</evidence>
<feature type="domain" description="N-acetyltransferase" evidence="1">
    <location>
        <begin position="13"/>
        <end position="149"/>
    </location>
</feature>
<dbReference type="OrthoDB" id="6293260at2"/>
<comment type="caution">
    <text evidence="2">The sequence shown here is derived from an EMBL/GenBank/DDBJ whole genome shotgun (WGS) entry which is preliminary data.</text>
</comment>
<dbReference type="PANTHER" id="PTHR43792:SF1">
    <property type="entry name" value="N-ACETYLTRANSFERASE DOMAIN-CONTAINING PROTEIN"/>
    <property type="match status" value="1"/>
</dbReference>
<sequence>MTPTPMQIVETDRLILRRPQPQDLDAFTAYYATDRSATTAGPLDAPAAWKAFATELGHWQMRGFGMASVIEKASGTLIGRCGLWYPGGWPEPELGWTLYDGAERKGYATEAAIAMRSHAATVWGLPHLISIIALGNTRSEAVATRLGAQVESDWTSPAGRNARIWRHPKVSE</sequence>
<dbReference type="RefSeq" id="WP_147096538.1">
    <property type="nucleotide sequence ID" value="NZ_JBHUFH010000002.1"/>
</dbReference>
<dbReference type="InterPro" id="IPR000182">
    <property type="entry name" value="GNAT_dom"/>
</dbReference>